<protein>
    <submittedName>
        <fullName evidence="1">Uncharacterized protein</fullName>
    </submittedName>
</protein>
<gene>
    <name evidence="1" type="ORF">A2Z22_03815</name>
</gene>
<sequence>MTLTIKDLDEIERIVDERIEERTRNLPSKDDFFTRMDEVMKELKAIRENTIVLSHRVFNHADRIEKIEKKIKSALST</sequence>
<reference evidence="1 2" key="1">
    <citation type="journal article" date="2016" name="Nat. Commun.">
        <title>Thousands of microbial genomes shed light on interconnected biogeochemical processes in an aquifer system.</title>
        <authorList>
            <person name="Anantharaman K."/>
            <person name="Brown C.T."/>
            <person name="Hug L.A."/>
            <person name="Sharon I."/>
            <person name="Castelle C.J."/>
            <person name="Probst A.J."/>
            <person name="Thomas B.C."/>
            <person name="Singh A."/>
            <person name="Wilkins M.J."/>
            <person name="Karaoz U."/>
            <person name="Brodie E.L."/>
            <person name="Williams K.H."/>
            <person name="Hubbard S.S."/>
            <person name="Banfield J.F."/>
        </authorList>
    </citation>
    <scope>NUCLEOTIDE SEQUENCE [LARGE SCALE GENOMIC DNA]</scope>
</reference>
<dbReference type="EMBL" id="MGFS01000027">
    <property type="protein sequence ID" value="OGM10967.1"/>
    <property type="molecule type" value="Genomic_DNA"/>
</dbReference>
<organism evidence="1 2">
    <name type="scientific">Candidatus Woesebacteria bacterium RBG_16_34_12</name>
    <dbReference type="NCBI Taxonomy" id="1802480"/>
    <lineage>
        <taxon>Bacteria</taxon>
        <taxon>Candidatus Woeseibacteriota</taxon>
    </lineage>
</organism>
<proteinExistence type="predicted"/>
<dbReference type="Proteomes" id="UP000177053">
    <property type="component" value="Unassembled WGS sequence"/>
</dbReference>
<comment type="caution">
    <text evidence="1">The sequence shown here is derived from an EMBL/GenBank/DDBJ whole genome shotgun (WGS) entry which is preliminary data.</text>
</comment>
<evidence type="ECO:0000313" key="1">
    <source>
        <dbReference type="EMBL" id="OGM10967.1"/>
    </source>
</evidence>
<evidence type="ECO:0000313" key="2">
    <source>
        <dbReference type="Proteomes" id="UP000177053"/>
    </source>
</evidence>
<dbReference type="AlphaFoldDB" id="A0A1F7X7E1"/>
<accession>A0A1F7X7E1</accession>
<name>A0A1F7X7E1_9BACT</name>